<proteinExistence type="predicted"/>
<name>A0A916MT07_9BURK</name>
<feature type="coiled-coil region" evidence="1">
    <location>
        <begin position="112"/>
        <end position="184"/>
    </location>
</feature>
<dbReference type="AlphaFoldDB" id="A0A916MT07"/>
<dbReference type="Pfam" id="PF20155">
    <property type="entry name" value="TMP_3"/>
    <property type="match status" value="1"/>
</dbReference>
<feature type="coiled-coil region" evidence="1">
    <location>
        <begin position="870"/>
        <end position="988"/>
    </location>
</feature>
<evidence type="ECO:0000313" key="5">
    <source>
        <dbReference type="Proteomes" id="UP000672934"/>
    </source>
</evidence>
<evidence type="ECO:0000259" key="3">
    <source>
        <dbReference type="Pfam" id="PF20155"/>
    </source>
</evidence>
<comment type="caution">
    <text evidence="4">The sequence shown here is derived from an EMBL/GenBank/DDBJ whole genome shotgun (WGS) entry which is preliminary data.</text>
</comment>
<keyword evidence="1" id="KW-0175">Coiled coil</keyword>
<organism evidence="4 5">
    <name type="scientific">Cupriavidus yeoncheonensis</name>
    <dbReference type="NCBI Taxonomy" id="1462994"/>
    <lineage>
        <taxon>Bacteria</taxon>
        <taxon>Pseudomonadati</taxon>
        <taxon>Pseudomonadota</taxon>
        <taxon>Betaproteobacteria</taxon>
        <taxon>Burkholderiales</taxon>
        <taxon>Burkholderiaceae</taxon>
        <taxon>Cupriavidus</taxon>
    </lineage>
</organism>
<dbReference type="Proteomes" id="UP000672934">
    <property type="component" value="Unassembled WGS sequence"/>
</dbReference>
<keyword evidence="5" id="KW-1185">Reference proteome</keyword>
<accession>A0A916MT07</accession>
<evidence type="ECO:0000256" key="1">
    <source>
        <dbReference type="SAM" id="Coils"/>
    </source>
</evidence>
<feature type="compositionally biased region" description="Gly residues" evidence="2">
    <location>
        <begin position="1121"/>
        <end position="1132"/>
    </location>
</feature>
<sequence length="1269" mass="133182">MADNNRDVSLQVTATTVGGEAIRKLASDVHDLAKQGGDAAPEFQRLAEELDKLAGQQAAIESFTELKSAVGELATDQQRAKDAAGALGKELSDLAGTTANFKEAEQQATVEVRAAQQDLAAKRDALARLKVTTDDAAKIETEYKLAVKDAQLAVLDARAALNEKRDALQAAKQATKDAGEAESELASQAKLANAEVAAASKELTRRTAALNESRDALQATGVATEDMAQAQGALGRAFAETVAAVEQQQAAVVALRQAEADAAERKRVALAEEDHLTTLQLNNRYKLEAAAREQLDAERRQYAESQALAKQAADAKIAAEQRYQQFVQGSAQARKALDDAFAQTGVRSAQSVRVEIDRINAALHTLANDASVSGAEFDRAFASGQRRIEALKSSLNDTAEAVGKTSTASQLVSGAFGQLAAAYGGIELAKKFLDANIQLESMRRSLAITTGSTAEAARQIEFLRETANRSGIAVGEISESYKRFAVSMSQAGISAQTTESVFAAVTRATGLMGQGSERASQALEALSQMAGKGIVSMEELRQQLGDSLPGALKVVADGMGLSVKQLTKMTEAGQIMAADLLPALADQLTKTIAKGTEQVDGFQATWARLKNVMSEASTTIGDAGALTALTTALRAAGVVAGTVLMGVSVTLDGLFTAVKQAATLTAGVVHGDLKGAVAESGVLFDQMIERQAKLGRSLDDFAQGGSKATEAQNSVGSAARRAGEQAAGATTSVAANAKAHDGAAAAANGNAQAQAAAGAAASAAGNQAGGAAAGWYAIQAAYIDVNKQAEQNTLIAEKLAQAKKHEGEATVTLAHVAGNEIEMRQAAVRAAQGDEQALRTLALAREQEVIYLKAQAESLILAAGGSEKLRDDQKEQLKTLTDLIDKKTAEAERSKVAADQAQVETVARRAAAETYKDNADRLAELRANAEAASAELTRLNAQHAATAEQQAQVARAQQEAAFAEGLYRDALRDTAAAAERKIAVIRENAFETDVATRASLAYYKTQEQEAQMYGRTLEVQSAQIRQKQIQIEAVRSHIAAVEQETKAAIAAAEADRAALEASGQLNPAKQQEIELRIRNAQAKLQEAQAGEQQVRQLQNEIDAIRMRNDASQESVRASQAGGTGGAAGGGGKRALDASQNDGLMSLVDKQRRGTLGADDLKTAQAAFDAANFNRNVMQQYSGKAAYSFDGIRSIETAYRQAQNVLESVQKLQAKTGPAGNTQPKVAGVKTVNINLNGKSTPVNVASDADAENLTGVMRQLESFSGRSNT</sequence>
<reference evidence="4" key="1">
    <citation type="submission" date="2021-03" db="EMBL/GenBank/DDBJ databases">
        <authorList>
            <person name="Peeters C."/>
        </authorList>
    </citation>
    <scope>NUCLEOTIDE SEQUENCE</scope>
    <source>
        <strain evidence="4">LMG 31506</strain>
    </source>
</reference>
<evidence type="ECO:0000313" key="4">
    <source>
        <dbReference type="EMBL" id="CAG2126917.1"/>
    </source>
</evidence>
<dbReference type="EMBL" id="CAJPUY010000001">
    <property type="protein sequence ID" value="CAG2126917.1"/>
    <property type="molecule type" value="Genomic_DNA"/>
</dbReference>
<evidence type="ECO:0000256" key="2">
    <source>
        <dbReference type="SAM" id="MobiDB-lite"/>
    </source>
</evidence>
<protein>
    <recommendedName>
        <fullName evidence="3">Tape measure protein N-terminal domain-containing protein</fullName>
    </recommendedName>
</protein>
<feature type="domain" description="Tape measure protein N-terminal" evidence="3">
    <location>
        <begin position="431"/>
        <end position="616"/>
    </location>
</feature>
<dbReference type="NCBIfam" id="TIGR02675">
    <property type="entry name" value="tape_meas_nterm"/>
    <property type="match status" value="1"/>
</dbReference>
<feature type="region of interest" description="Disordered" evidence="2">
    <location>
        <begin position="1108"/>
        <end position="1135"/>
    </location>
</feature>
<gene>
    <name evidence="4" type="ORF">LMG31506_00237</name>
</gene>
<dbReference type="RefSeq" id="WP_211945256.1">
    <property type="nucleotide sequence ID" value="NZ_CAJPUY010000001.1"/>
</dbReference>
<dbReference type="InterPro" id="IPR013491">
    <property type="entry name" value="Tape_meas_N"/>
</dbReference>